<feature type="transmembrane region" description="Helical" evidence="7">
    <location>
        <begin position="335"/>
        <end position="357"/>
    </location>
</feature>
<dbReference type="EMBL" id="KF900644">
    <property type="protein sequence ID" value="AIF02250.1"/>
    <property type="molecule type" value="Genomic_DNA"/>
</dbReference>
<proteinExistence type="predicted"/>
<feature type="transmembrane region" description="Helical" evidence="7">
    <location>
        <begin position="403"/>
        <end position="422"/>
    </location>
</feature>
<feature type="transmembrane region" description="Helical" evidence="7">
    <location>
        <begin position="34"/>
        <end position="58"/>
    </location>
</feature>
<evidence type="ECO:0000256" key="4">
    <source>
        <dbReference type="ARBA" id="ARBA00022692"/>
    </source>
</evidence>
<dbReference type="PANTHER" id="PTHR43266:SF2">
    <property type="entry name" value="MAJOR FACILITATOR SUPERFAMILY (MFS) PROFILE DOMAIN-CONTAINING PROTEIN"/>
    <property type="match status" value="1"/>
</dbReference>
<keyword evidence="6 7" id="KW-0472">Membrane</keyword>
<dbReference type="Gene3D" id="1.20.1250.20">
    <property type="entry name" value="MFS general substrate transporter like domains"/>
    <property type="match status" value="1"/>
</dbReference>
<evidence type="ECO:0000256" key="6">
    <source>
        <dbReference type="ARBA" id="ARBA00023136"/>
    </source>
</evidence>
<dbReference type="Pfam" id="PF07690">
    <property type="entry name" value="MFS_1"/>
    <property type="match status" value="1"/>
</dbReference>
<feature type="transmembrane region" description="Helical" evidence="7">
    <location>
        <begin position="122"/>
        <end position="140"/>
    </location>
</feature>
<dbReference type="SUPFAM" id="SSF103473">
    <property type="entry name" value="MFS general substrate transporter"/>
    <property type="match status" value="1"/>
</dbReference>
<accession>A0A075GG93</accession>
<organism evidence="8">
    <name type="scientific">uncultured marine group II/III euryarchaeote KM3_155_G07</name>
    <dbReference type="NCBI Taxonomy" id="1457898"/>
    <lineage>
        <taxon>Archaea</taxon>
        <taxon>Methanobacteriati</taxon>
        <taxon>Methanobacteriota</taxon>
        <taxon>environmental samples</taxon>
    </lineage>
</organism>
<sequence length="442" mass="47916">MAGPEPVEWRDFVEEREVGFFELLQVNPKFRRYWIGNAISMLGEWFNTIALFVLIDAMSGSSELALGVLFMLRMFALAFPQLLTGVLADRYSRKWLMVLANILSAGAVLSLLWVDANDSDQIWFVYGIAALLMVLHAIYVPAENAAMPNITRDNELLTANAMNSATWSASLAIGSAIGGFVVAAHGVEVAFIVDAIAFLVAAAVIATIDIPQTKVKGKEGSFIASSLGQVKEGLVIIWKTPRVRRVITAKALWGLFGGGLVYMLVLIGGDVGMGDFAAGLGILFAARGLGTGLGPVLARYAFTDRSKWPYMLGWLVSTCGLGYALIGFLQWQAAFVLFVVLAHAASGVNWVLSTVLLQERSEDEWRGRMFSTDFLLMTLVNGFSTMAASLLLEFTDVGLYDAVKLFAVLQIISGVVWVMLITPGEKAYAEEQGRESGLASLV</sequence>
<dbReference type="GO" id="GO:0022857">
    <property type="term" value="F:transmembrane transporter activity"/>
    <property type="evidence" value="ECO:0007669"/>
    <property type="project" value="InterPro"/>
</dbReference>
<protein>
    <submittedName>
        <fullName evidence="8">Major facilitator superfamily protein</fullName>
    </submittedName>
</protein>
<keyword evidence="4 7" id="KW-0812">Transmembrane</keyword>
<dbReference type="InterPro" id="IPR036259">
    <property type="entry name" value="MFS_trans_sf"/>
</dbReference>
<dbReference type="InterPro" id="IPR011701">
    <property type="entry name" value="MFS"/>
</dbReference>
<feature type="transmembrane region" description="Helical" evidence="7">
    <location>
        <begin position="310"/>
        <end position="329"/>
    </location>
</feature>
<evidence type="ECO:0000256" key="3">
    <source>
        <dbReference type="ARBA" id="ARBA00022475"/>
    </source>
</evidence>
<reference evidence="8" key="1">
    <citation type="journal article" date="2014" name="Genome Biol. Evol.">
        <title>Pangenome evidence for extensive interdomain horizontal transfer affecting lineage core and shell genes in uncultured planktonic thaumarchaeota and euryarchaeota.</title>
        <authorList>
            <person name="Deschamps P."/>
            <person name="Zivanovic Y."/>
            <person name="Moreira D."/>
            <person name="Rodriguez-Valera F."/>
            <person name="Lopez-Garcia P."/>
        </authorList>
    </citation>
    <scope>NUCLEOTIDE SEQUENCE</scope>
</reference>
<feature type="transmembrane region" description="Helical" evidence="7">
    <location>
        <begin position="277"/>
        <end position="298"/>
    </location>
</feature>
<keyword evidence="5 7" id="KW-1133">Transmembrane helix</keyword>
<comment type="subcellular location">
    <subcellularLocation>
        <location evidence="1">Cell membrane</location>
        <topology evidence="1">Multi-pass membrane protein</topology>
    </subcellularLocation>
</comment>
<keyword evidence="3" id="KW-1003">Cell membrane</keyword>
<feature type="transmembrane region" description="Helical" evidence="7">
    <location>
        <begin position="64"/>
        <end position="83"/>
    </location>
</feature>
<feature type="transmembrane region" description="Helical" evidence="7">
    <location>
        <begin position="369"/>
        <end position="391"/>
    </location>
</feature>
<feature type="transmembrane region" description="Helical" evidence="7">
    <location>
        <begin position="95"/>
        <end position="116"/>
    </location>
</feature>
<evidence type="ECO:0000256" key="1">
    <source>
        <dbReference type="ARBA" id="ARBA00004651"/>
    </source>
</evidence>
<feature type="transmembrane region" description="Helical" evidence="7">
    <location>
        <begin position="161"/>
        <end position="183"/>
    </location>
</feature>
<dbReference type="AlphaFoldDB" id="A0A075GG93"/>
<evidence type="ECO:0000313" key="8">
    <source>
        <dbReference type="EMBL" id="AIF02250.1"/>
    </source>
</evidence>
<dbReference type="PANTHER" id="PTHR43266">
    <property type="entry name" value="MACROLIDE-EFFLUX PROTEIN"/>
    <property type="match status" value="1"/>
</dbReference>
<evidence type="ECO:0000256" key="7">
    <source>
        <dbReference type="SAM" id="Phobius"/>
    </source>
</evidence>
<feature type="transmembrane region" description="Helical" evidence="7">
    <location>
        <begin position="251"/>
        <end position="271"/>
    </location>
</feature>
<keyword evidence="2" id="KW-0813">Transport</keyword>
<name>A0A075GG93_9EURY</name>
<dbReference type="CDD" id="cd06173">
    <property type="entry name" value="MFS_MefA_like"/>
    <property type="match status" value="1"/>
</dbReference>
<dbReference type="GO" id="GO:0005886">
    <property type="term" value="C:plasma membrane"/>
    <property type="evidence" value="ECO:0007669"/>
    <property type="project" value="UniProtKB-SubCell"/>
</dbReference>
<feature type="transmembrane region" description="Helical" evidence="7">
    <location>
        <begin position="189"/>
        <end position="208"/>
    </location>
</feature>
<evidence type="ECO:0000256" key="5">
    <source>
        <dbReference type="ARBA" id="ARBA00022989"/>
    </source>
</evidence>
<evidence type="ECO:0000256" key="2">
    <source>
        <dbReference type="ARBA" id="ARBA00022448"/>
    </source>
</evidence>